<reference evidence="1" key="1">
    <citation type="submission" date="2024-02" db="EMBL/GenBank/DDBJ databases">
        <title>Metagenome Assembled Genome of Zalaria obscura JY119.</title>
        <authorList>
            <person name="Vighnesh L."/>
            <person name="Jagadeeshwari U."/>
            <person name="Venkata Ramana C."/>
            <person name="Sasikala C."/>
        </authorList>
    </citation>
    <scope>NUCLEOTIDE SEQUENCE</scope>
    <source>
        <strain evidence="1">JY119</strain>
    </source>
</reference>
<evidence type="ECO:0000313" key="2">
    <source>
        <dbReference type="Proteomes" id="UP001320706"/>
    </source>
</evidence>
<accession>A0ACC3SDT0</accession>
<dbReference type="EMBL" id="JAMKPW020000019">
    <property type="protein sequence ID" value="KAK8208041.1"/>
    <property type="molecule type" value="Genomic_DNA"/>
</dbReference>
<comment type="caution">
    <text evidence="1">The sequence shown here is derived from an EMBL/GenBank/DDBJ whole genome shotgun (WGS) entry which is preliminary data.</text>
</comment>
<proteinExistence type="predicted"/>
<gene>
    <name evidence="1" type="primary">MCH1</name>
    <name evidence="1" type="ORF">M8818_004079</name>
</gene>
<sequence>MPASTSGAGGGGIDKLDYHPGGRPLLQPDDNVDSSGRPSQATSYAGSFFEQVAEGIVDRDRVKMRREFARYLAFGLCAGSITAYSLYAPLFQRRLHYTQLRVNGISITAELAMYLPVPLFGYLCDRFGPGIPSLLAGVLFGAGYILAAFTYKSGPPVSAGGEGWPFGIMVIAFVGIGMATSCMYLSAVTTCAKNFGRGKHKGLALALPIAAFGLSGMWQSQIGSRVLYEKRPDGSRGDVDVHRFFLFLGCTLLAVGVLGGFALRIVDEDALIDEAVDELERSGLLEESEFFRRAVEERGYGTLSPDDEETLRREAADRKAYAEEEARKKTWLLNEETRRFLSDKTMWWLAAGFFLVTGPGEAFINNLGTIIGTLYPPTISNDEIPTSAATHVSIVAITSTVARILTGTLSDLLAPTSQPHQHHRGPNSLANSMASLPPQDQPKKRFEISRMTFLLTFSLLLSLGQLLLATGVIQNHGERFWLISALIGAGYGAVFSLTPIIVSVVWGVENFGTNWGIVATVPAVGATVWGLVYSGVYQWAAEKGKMGLVEGGDGGDVLCYGSRCYAPTFWAMAVSVWVTCANERADALAADVEKELNRGDLSHAARLAREAASLAPNNPRVQEALDLIQQSTSKTPLVQLITSYLHNGDERAGKGALQQLKDQTALAKLPPQDAGSCATLLLDYPNKPPLDLLDEMTGALFSASLAARKQLASHISSSSTATEIFQLLFQRGSLSFQAWSSVLTDSDSWLSSESQAAGQVGAFQLLIGKMMEAAHCHADLCLNTIIRLLAAPSASQTLKTLLHDPDVFDIILAGLDVRNSLSTRSQATLATAKLLELTGEEGQGMVRTFVAGKVARQHNEDLIVAFSAAAAIFPLERQMAAQLFLTEGFVEELVRFLQRNSQEVGHRKSHRLEQAALELLSAACIDKACRESVSKHCTSWLRDVAETSDEAERASMAALVLAKTSQIPDASVVSEAETNDISSLLSNMALNATNEADRQSSLEGLAYTSLQPKIKEDIASNTKLLSTLVDTLKSKTASHPAIFGALNIFANLTAFRPTQSEEQKRMADLKAYANSSKPSSDNPLDDDTHVAARCKKVLNAGVVPVFLPLSKTGSTAVLTLIIQILNSLARDKTSRGHLAQQGAIKLLLSIIQRLSASDAKHAEKSSTTVSPPTTSPELSTALNTASHALARVLISVNPHHIFTPTLPALSAIRPLHALLLPQEDDTTRDLLPTFESLLALTNLASMSDPAVAGAIIRTSFPVLEDLLLSHNTLVQRAAAELVCNLMAAPQGVAKFADGSGDAKRRLHVLLALADARDGATRRAAGGALAMLTEWDRAVEAVVDRDGGVRALLGMVGDEDEGVVQRGLVCVGNVVEAPGEVGRRGVEVVKREGGVEVLKGALVKGWGRDVLATGVEVLKKLV</sequence>
<protein>
    <submittedName>
        <fullName evidence="1">Monocarboxylate transporter mch1</fullName>
    </submittedName>
</protein>
<dbReference type="Proteomes" id="UP001320706">
    <property type="component" value="Unassembled WGS sequence"/>
</dbReference>
<keyword evidence="2" id="KW-1185">Reference proteome</keyword>
<organism evidence="1 2">
    <name type="scientific">Zalaria obscura</name>
    <dbReference type="NCBI Taxonomy" id="2024903"/>
    <lineage>
        <taxon>Eukaryota</taxon>
        <taxon>Fungi</taxon>
        <taxon>Dikarya</taxon>
        <taxon>Ascomycota</taxon>
        <taxon>Pezizomycotina</taxon>
        <taxon>Dothideomycetes</taxon>
        <taxon>Dothideomycetidae</taxon>
        <taxon>Dothideales</taxon>
        <taxon>Zalariaceae</taxon>
        <taxon>Zalaria</taxon>
    </lineage>
</organism>
<evidence type="ECO:0000313" key="1">
    <source>
        <dbReference type="EMBL" id="KAK8208041.1"/>
    </source>
</evidence>
<name>A0ACC3SDT0_9PEZI</name>